<dbReference type="Proteomes" id="UP001498469">
    <property type="component" value="Unassembled WGS sequence"/>
</dbReference>
<sequence length="112" mass="13359">MYVKNDDEFRTSPSSYGSIAWGSSFKFIMYKMNSDGKWVHKYYHMLYPDKIDAFHTTRWQKHALIYSNSKPVQENELYTMSGQLIKIVKQTGLSSSYVMNSMCELFRYPKYY</sequence>
<name>A0ABU7UXF2_9CLOT</name>
<proteinExistence type="predicted"/>
<evidence type="ECO:0000313" key="1">
    <source>
        <dbReference type="EMBL" id="MEF2115267.1"/>
    </source>
</evidence>
<dbReference type="RefSeq" id="WP_216254308.1">
    <property type="nucleotide sequence ID" value="NZ_JAZHFS010000046.1"/>
</dbReference>
<accession>A0ABU7UXF2</accession>
<protein>
    <submittedName>
        <fullName evidence="1">Uncharacterized protein</fullName>
    </submittedName>
</protein>
<gene>
    <name evidence="1" type="ORF">SJI18_23595</name>
</gene>
<organism evidence="1 2">
    <name type="scientific">Clostridium frigoriphilum</name>
    <dbReference type="NCBI Taxonomy" id="443253"/>
    <lineage>
        <taxon>Bacteria</taxon>
        <taxon>Bacillati</taxon>
        <taxon>Bacillota</taxon>
        <taxon>Clostridia</taxon>
        <taxon>Eubacteriales</taxon>
        <taxon>Clostridiaceae</taxon>
        <taxon>Clostridium</taxon>
    </lineage>
</organism>
<evidence type="ECO:0000313" key="2">
    <source>
        <dbReference type="Proteomes" id="UP001498469"/>
    </source>
</evidence>
<reference evidence="1 2" key="1">
    <citation type="submission" date="2023-11" db="EMBL/GenBank/DDBJ databases">
        <title>Draft genome sequence of a psychrophilic Clostridium strain from permafrost water brine.</title>
        <authorList>
            <person name="Shcherbakova V.A."/>
            <person name="Trubitsyn V.E."/>
            <person name="Zakharyuk A.G."/>
        </authorList>
    </citation>
    <scope>NUCLEOTIDE SEQUENCE [LARGE SCALE GENOMIC DNA]</scope>
    <source>
        <strain evidence="1 2">14F</strain>
    </source>
</reference>
<keyword evidence="2" id="KW-1185">Reference proteome</keyword>
<comment type="caution">
    <text evidence="1">The sequence shown here is derived from an EMBL/GenBank/DDBJ whole genome shotgun (WGS) entry which is preliminary data.</text>
</comment>
<dbReference type="EMBL" id="JAZHFS010000046">
    <property type="protein sequence ID" value="MEF2115267.1"/>
    <property type="molecule type" value="Genomic_DNA"/>
</dbReference>